<proteinExistence type="predicted"/>
<evidence type="ECO:0000313" key="1">
    <source>
        <dbReference type="EMBL" id="KAA6308942.1"/>
    </source>
</evidence>
<name>A0A5J4PI35_9ZZZZ</name>
<organism evidence="1">
    <name type="scientific">termite gut metagenome</name>
    <dbReference type="NCBI Taxonomy" id="433724"/>
    <lineage>
        <taxon>unclassified sequences</taxon>
        <taxon>metagenomes</taxon>
        <taxon>organismal metagenomes</taxon>
    </lineage>
</organism>
<comment type="caution">
    <text evidence="1">The sequence shown here is derived from an EMBL/GenBank/DDBJ whole genome shotgun (WGS) entry which is preliminary data.</text>
</comment>
<dbReference type="AlphaFoldDB" id="A0A5J4PI35"/>
<gene>
    <name evidence="1" type="ORF">EZS27_039483</name>
</gene>
<dbReference type="EMBL" id="SNRY01008217">
    <property type="protein sequence ID" value="KAA6308942.1"/>
    <property type="molecule type" value="Genomic_DNA"/>
</dbReference>
<reference evidence="1" key="1">
    <citation type="submission" date="2019-03" db="EMBL/GenBank/DDBJ databases">
        <title>Single cell metagenomics reveals metabolic interactions within the superorganism composed of flagellate Streblomastix strix and complex community of Bacteroidetes bacteria on its surface.</title>
        <authorList>
            <person name="Treitli S.C."/>
            <person name="Kolisko M."/>
            <person name="Husnik F."/>
            <person name="Keeling P."/>
            <person name="Hampl V."/>
        </authorList>
    </citation>
    <scope>NUCLEOTIDE SEQUENCE</scope>
    <source>
        <strain evidence="1">STM</strain>
    </source>
</reference>
<sequence length="174" mass="19796">MRKVLFFSVNKRLFSVRKRIIYTLLVFLFFSLGAYAQSSANEQEVIYVSSAKFSSPLVEKWIAEYTKLHPNVRIKPADKNNHNVDLSFVANDESDSIAYASGKVIAYVGRYALLPVTTKENPLYERISKKKLGKKDIKNLFFIEDPLLEEENNSKKNKIQDLVTVYSGSNSTSG</sequence>
<accession>A0A5J4PI35</accession>
<feature type="non-terminal residue" evidence="1">
    <location>
        <position position="174"/>
    </location>
</feature>
<evidence type="ECO:0008006" key="2">
    <source>
        <dbReference type="Google" id="ProtNLM"/>
    </source>
</evidence>
<protein>
    <recommendedName>
        <fullName evidence="2">PBP domain-containing protein</fullName>
    </recommendedName>
</protein>